<name>A0A151KZ05_9VIBR</name>
<reference evidence="2" key="1">
    <citation type="submission" date="2015-12" db="EMBL/GenBank/DDBJ databases">
        <authorList>
            <person name="Shamseldin A."/>
            <person name="Moawad H."/>
            <person name="Abd El-Rahim W.M."/>
            <person name="Sadowsky M.J."/>
        </authorList>
    </citation>
    <scope>NUCLEOTIDE SEQUENCE [LARGE SCALE GENOMIC DNA]</scope>
    <source>
        <strain evidence="2">2538-88</strain>
    </source>
</reference>
<comment type="caution">
    <text evidence="1">The sequence shown here is derived from an EMBL/GenBank/DDBJ whole genome shotgun (WGS) entry which is preliminary data.</text>
</comment>
<dbReference type="EMBL" id="LOBR01000030">
    <property type="protein sequence ID" value="KYN88971.1"/>
    <property type="molecule type" value="Genomic_DNA"/>
</dbReference>
<evidence type="ECO:0000313" key="1">
    <source>
        <dbReference type="EMBL" id="KYN88971.1"/>
    </source>
</evidence>
<accession>A0A151KZ05</accession>
<dbReference type="Proteomes" id="UP000075346">
    <property type="component" value="Unassembled WGS sequence"/>
</dbReference>
<gene>
    <name evidence="1" type="ORF">ATY37_13635</name>
</gene>
<evidence type="ECO:0000313" key="2">
    <source>
        <dbReference type="Proteomes" id="UP000075346"/>
    </source>
</evidence>
<sequence>MLPGYRGKSPYLYKVLSDIPNVHMVDPSIKSEILVRNALLTASQTGTACIEAACFEKKSILMGDTWFSETPNVHKFQTLSSFDELVQMPSFCREEVLDSLLAWIDNKAIPGCVNPSSEEYFRQKFHDAKYASMFDDKVMAKQYVDTILSDLKKLAIV</sequence>
<proteinExistence type="predicted"/>
<organism evidence="1 2">
    <name type="scientific">Vibrio cidicii</name>
    <dbReference type="NCBI Taxonomy" id="1763883"/>
    <lineage>
        <taxon>Bacteria</taxon>
        <taxon>Pseudomonadati</taxon>
        <taxon>Pseudomonadota</taxon>
        <taxon>Gammaproteobacteria</taxon>
        <taxon>Vibrionales</taxon>
        <taxon>Vibrionaceae</taxon>
        <taxon>Vibrio</taxon>
    </lineage>
</organism>
<dbReference type="AlphaFoldDB" id="A0A151KZ05"/>
<protein>
    <submittedName>
        <fullName evidence="1">Uncharacterized protein</fullName>
    </submittedName>
</protein>